<proteinExistence type="predicted"/>
<protein>
    <submittedName>
        <fullName evidence="2">Uncharacterized protein</fullName>
    </submittedName>
</protein>
<reference evidence="2" key="1">
    <citation type="submission" date="2021-01" db="EMBL/GenBank/DDBJ databases">
        <title>Whole genome shotgun sequence of Actinoplanes ferrugineus NBRC 15555.</title>
        <authorList>
            <person name="Komaki H."/>
            <person name="Tamura T."/>
        </authorList>
    </citation>
    <scope>NUCLEOTIDE SEQUENCE</scope>
    <source>
        <strain evidence="2">NBRC 15555</strain>
    </source>
</reference>
<evidence type="ECO:0000313" key="2">
    <source>
        <dbReference type="EMBL" id="GIE14601.1"/>
    </source>
</evidence>
<accession>A0A919JCF2</accession>
<comment type="caution">
    <text evidence="2">The sequence shown here is derived from an EMBL/GenBank/DDBJ whole genome shotgun (WGS) entry which is preliminary data.</text>
</comment>
<keyword evidence="1" id="KW-0812">Transmembrane</keyword>
<evidence type="ECO:0000313" key="3">
    <source>
        <dbReference type="Proteomes" id="UP000598174"/>
    </source>
</evidence>
<dbReference type="EMBL" id="BOMM01000056">
    <property type="protein sequence ID" value="GIE14601.1"/>
    <property type="molecule type" value="Genomic_DNA"/>
</dbReference>
<feature type="transmembrane region" description="Helical" evidence="1">
    <location>
        <begin position="83"/>
        <end position="102"/>
    </location>
</feature>
<dbReference type="Proteomes" id="UP000598174">
    <property type="component" value="Unassembled WGS sequence"/>
</dbReference>
<organism evidence="2 3">
    <name type="scientific">Paractinoplanes ferrugineus</name>
    <dbReference type="NCBI Taxonomy" id="113564"/>
    <lineage>
        <taxon>Bacteria</taxon>
        <taxon>Bacillati</taxon>
        <taxon>Actinomycetota</taxon>
        <taxon>Actinomycetes</taxon>
        <taxon>Micromonosporales</taxon>
        <taxon>Micromonosporaceae</taxon>
        <taxon>Paractinoplanes</taxon>
    </lineage>
</organism>
<sequence>MSVDALRVRGCRRWTEELPANAWLGAHAGLYLVLSAAAVAWVGPFQFAGLLVILGWGGPVLALLTAGFGTFPGLLRVLADLPWYWFRSLALLSFVLPPALFLSPHTPMREVTAALVVQLSMASVLVQPRRHRVAPPPPAGADRG</sequence>
<keyword evidence="1" id="KW-0472">Membrane</keyword>
<dbReference type="RefSeq" id="WP_203820992.1">
    <property type="nucleotide sequence ID" value="NZ_BAAABP010000043.1"/>
</dbReference>
<keyword evidence="1" id="KW-1133">Transmembrane helix</keyword>
<evidence type="ECO:0000256" key="1">
    <source>
        <dbReference type="SAM" id="Phobius"/>
    </source>
</evidence>
<gene>
    <name evidence="2" type="ORF">Afe05nite_64410</name>
</gene>
<name>A0A919JCF2_9ACTN</name>
<keyword evidence="3" id="KW-1185">Reference proteome</keyword>
<feature type="transmembrane region" description="Helical" evidence="1">
    <location>
        <begin position="22"/>
        <end position="43"/>
    </location>
</feature>
<feature type="transmembrane region" description="Helical" evidence="1">
    <location>
        <begin position="50"/>
        <end position="71"/>
    </location>
</feature>
<dbReference type="AlphaFoldDB" id="A0A919JCF2"/>